<comment type="similarity">
    <text evidence="1">Belongs to the sigma-70 factor family. ECF subfamily.</text>
</comment>
<evidence type="ECO:0000256" key="4">
    <source>
        <dbReference type="ARBA" id="ARBA00023163"/>
    </source>
</evidence>
<feature type="compositionally biased region" description="Basic and acidic residues" evidence="5">
    <location>
        <begin position="1"/>
        <end position="18"/>
    </location>
</feature>
<dbReference type="Pfam" id="PF08281">
    <property type="entry name" value="Sigma70_r4_2"/>
    <property type="match status" value="1"/>
</dbReference>
<dbReference type="EMBL" id="CBXV010000008">
    <property type="protein sequence ID" value="CDM66561.1"/>
    <property type="molecule type" value="Genomic_DNA"/>
</dbReference>
<proteinExistence type="inferred from homology"/>
<dbReference type="Pfam" id="PF04542">
    <property type="entry name" value="Sigma70_r2"/>
    <property type="match status" value="1"/>
</dbReference>
<feature type="domain" description="RNA polymerase sigma factor 70 region 4 type 2" evidence="7">
    <location>
        <begin position="143"/>
        <end position="194"/>
    </location>
</feature>
<accession>A0A0B6WZP2</accession>
<name>A0A0B6WZP2_9BACT</name>
<organism evidence="8 9">
    <name type="scientific">Pyrinomonas methylaliphatogenes</name>
    <dbReference type="NCBI Taxonomy" id="454194"/>
    <lineage>
        <taxon>Bacteria</taxon>
        <taxon>Pseudomonadati</taxon>
        <taxon>Acidobacteriota</taxon>
        <taxon>Blastocatellia</taxon>
        <taxon>Blastocatellales</taxon>
        <taxon>Pyrinomonadaceae</taxon>
        <taxon>Pyrinomonas</taxon>
    </lineage>
</organism>
<dbReference type="GO" id="GO:0006352">
    <property type="term" value="P:DNA-templated transcription initiation"/>
    <property type="evidence" value="ECO:0007669"/>
    <property type="project" value="InterPro"/>
</dbReference>
<dbReference type="SUPFAM" id="SSF88659">
    <property type="entry name" value="Sigma3 and sigma4 domains of RNA polymerase sigma factors"/>
    <property type="match status" value="1"/>
</dbReference>
<keyword evidence="2" id="KW-0805">Transcription regulation</keyword>
<dbReference type="OrthoDB" id="9785675at2"/>
<dbReference type="PANTHER" id="PTHR43133:SF46">
    <property type="entry name" value="RNA POLYMERASE SIGMA-70 FACTOR ECF SUBFAMILY"/>
    <property type="match status" value="1"/>
</dbReference>
<dbReference type="Gene3D" id="1.10.10.10">
    <property type="entry name" value="Winged helix-like DNA-binding domain superfamily/Winged helix DNA-binding domain"/>
    <property type="match status" value="1"/>
</dbReference>
<keyword evidence="4" id="KW-0804">Transcription</keyword>
<evidence type="ECO:0000313" key="9">
    <source>
        <dbReference type="Proteomes" id="UP000031518"/>
    </source>
</evidence>
<dbReference type="STRING" id="454194.PYK22_02592"/>
<feature type="region of interest" description="Disordered" evidence="5">
    <location>
        <begin position="1"/>
        <end position="24"/>
    </location>
</feature>
<dbReference type="InterPro" id="IPR014284">
    <property type="entry name" value="RNA_pol_sigma-70_dom"/>
</dbReference>
<evidence type="ECO:0000256" key="2">
    <source>
        <dbReference type="ARBA" id="ARBA00023015"/>
    </source>
</evidence>
<dbReference type="InterPro" id="IPR039425">
    <property type="entry name" value="RNA_pol_sigma-70-like"/>
</dbReference>
<evidence type="ECO:0000256" key="3">
    <source>
        <dbReference type="ARBA" id="ARBA00023082"/>
    </source>
</evidence>
<dbReference type="GO" id="GO:0003677">
    <property type="term" value="F:DNA binding"/>
    <property type="evidence" value="ECO:0007669"/>
    <property type="project" value="InterPro"/>
</dbReference>
<evidence type="ECO:0000256" key="1">
    <source>
        <dbReference type="ARBA" id="ARBA00010641"/>
    </source>
</evidence>
<evidence type="ECO:0000256" key="5">
    <source>
        <dbReference type="SAM" id="MobiDB-lite"/>
    </source>
</evidence>
<reference evidence="8 9" key="2">
    <citation type="submission" date="2015-01" db="EMBL/GenBank/DDBJ databases">
        <title>Complete genome sequence of Pyrinomonas methylaliphatogenes type strain K22T.</title>
        <authorList>
            <person name="Lee K.C.Y."/>
            <person name="Power J.F."/>
            <person name="Dunfield P.F."/>
            <person name="Morgan X.C."/>
            <person name="Huttenhower C."/>
            <person name="Stott M.B."/>
        </authorList>
    </citation>
    <scope>NUCLEOTIDE SEQUENCE [LARGE SCALE GENOMIC DNA]</scope>
    <source>
        <strain evidence="8 9">K22</strain>
    </source>
</reference>
<dbReference type="SUPFAM" id="SSF88946">
    <property type="entry name" value="Sigma2 domain of RNA polymerase sigma factors"/>
    <property type="match status" value="1"/>
</dbReference>
<feature type="domain" description="RNA polymerase sigma-70 region 2" evidence="6">
    <location>
        <begin position="44"/>
        <end position="110"/>
    </location>
</feature>
<evidence type="ECO:0000313" key="8">
    <source>
        <dbReference type="EMBL" id="CDM66561.1"/>
    </source>
</evidence>
<evidence type="ECO:0000259" key="7">
    <source>
        <dbReference type="Pfam" id="PF08281"/>
    </source>
</evidence>
<keyword evidence="9" id="KW-1185">Reference proteome</keyword>
<protein>
    <submittedName>
        <fullName evidence="8">RNA polymerase sigma factor, sigma-70 family</fullName>
    </submittedName>
</protein>
<dbReference type="GO" id="GO:0016987">
    <property type="term" value="F:sigma factor activity"/>
    <property type="evidence" value="ECO:0007669"/>
    <property type="project" value="UniProtKB-KW"/>
</dbReference>
<dbReference type="PANTHER" id="PTHR43133">
    <property type="entry name" value="RNA POLYMERASE ECF-TYPE SIGMA FACTO"/>
    <property type="match status" value="1"/>
</dbReference>
<dbReference type="InterPro" id="IPR007627">
    <property type="entry name" value="RNA_pol_sigma70_r2"/>
</dbReference>
<sequence>MPADRTDTEHVAETEKVETQAPQDSDYELAQQAARGDMRAFEQLYERHNRRVYSLCLRMTGNTSEAEDLMQEVFIQLFRKIGSFRGESAFTTWLHRLTVNQVLMHFRKRGVRLEQTTEDGETPVQIVKGTENPNAMPIVDRIALDKAIAQLPPGYRTVFVLHDIEGHEHEEIARMLGCSVGTSKSQLHKARMRLRELLRQQNPPK</sequence>
<dbReference type="InterPro" id="IPR013324">
    <property type="entry name" value="RNA_pol_sigma_r3/r4-like"/>
</dbReference>
<dbReference type="AlphaFoldDB" id="A0A0B6WZP2"/>
<reference evidence="8 9" key="1">
    <citation type="submission" date="2013-12" db="EMBL/GenBank/DDBJ databases">
        <authorList>
            <person name="Stott M."/>
        </authorList>
    </citation>
    <scope>NUCLEOTIDE SEQUENCE [LARGE SCALE GENOMIC DNA]</scope>
    <source>
        <strain evidence="8 9">K22</strain>
    </source>
</reference>
<dbReference type="NCBIfam" id="TIGR02937">
    <property type="entry name" value="sigma70-ECF"/>
    <property type="match status" value="1"/>
</dbReference>
<dbReference type="InterPro" id="IPR013325">
    <property type="entry name" value="RNA_pol_sigma_r2"/>
</dbReference>
<dbReference type="Gene3D" id="1.10.1740.10">
    <property type="match status" value="1"/>
</dbReference>
<evidence type="ECO:0000259" key="6">
    <source>
        <dbReference type="Pfam" id="PF04542"/>
    </source>
</evidence>
<gene>
    <name evidence="8" type="ORF">PYK22_02592</name>
</gene>
<dbReference type="CDD" id="cd06171">
    <property type="entry name" value="Sigma70_r4"/>
    <property type="match status" value="1"/>
</dbReference>
<dbReference type="Proteomes" id="UP000031518">
    <property type="component" value="Unassembled WGS sequence"/>
</dbReference>
<dbReference type="InterPro" id="IPR013249">
    <property type="entry name" value="RNA_pol_sigma70_r4_t2"/>
</dbReference>
<keyword evidence="3" id="KW-0731">Sigma factor</keyword>
<dbReference type="InterPro" id="IPR036388">
    <property type="entry name" value="WH-like_DNA-bd_sf"/>
</dbReference>